<dbReference type="EMBL" id="CP107551">
    <property type="protein sequence ID" value="UYP17449.1"/>
    <property type="molecule type" value="Genomic_DNA"/>
</dbReference>
<reference evidence="1" key="1">
    <citation type="submission" date="2022-10" db="EMBL/GenBank/DDBJ databases">
        <title>Rhodococcus ferula Z13 complete genome.</title>
        <authorList>
            <person name="Long X."/>
            <person name="Zang M."/>
        </authorList>
    </citation>
    <scope>NUCLEOTIDE SEQUENCE</scope>
    <source>
        <strain evidence="1">Z13</strain>
    </source>
</reference>
<accession>A0ACD4DBV1</accession>
<keyword evidence="2" id="KW-1185">Reference proteome</keyword>
<evidence type="ECO:0000313" key="1">
    <source>
        <dbReference type="EMBL" id="UYP17449.1"/>
    </source>
</evidence>
<sequence length="318" mass="32901">MPALSRIARPGPCALAAVLSLTALVTGCGASSDGAPAVTAATSTEVTVPVSAVTTTVLDPGAEPRAAVRITPQEGVEQRVVLTTRSEVFQRVGDEPEQDFSTPELTLPLAATVTAAVSGDSPSTVVDITLSGASSPDETLDRALTETDGSGIGLTIGPDGAVSALRLAPAQDAANIARSAIEQAFYQAVYRMVSFPGEEIGVGAVWESHQQVMSAGITLDQVGTATLVERDGDRLVVDVTVEQTPRGAIWVLPNGQGELDIEQYTMTGRGTMTVDPARPLPVGGELIVRGEQVYVDPVGATRLSQSQVDQVAWSAPEE</sequence>
<gene>
    <name evidence="1" type="ORF">OED52_12115</name>
</gene>
<evidence type="ECO:0000313" key="2">
    <source>
        <dbReference type="Proteomes" id="UP001156484"/>
    </source>
</evidence>
<dbReference type="Proteomes" id="UP001156484">
    <property type="component" value="Chromosome"/>
</dbReference>
<name>A0ACD4DBV1_9NOCA</name>
<organism evidence="1 2">
    <name type="scientific">Rhodococcus sacchari</name>
    <dbReference type="NCBI Taxonomy" id="2962047"/>
    <lineage>
        <taxon>Bacteria</taxon>
        <taxon>Bacillati</taxon>
        <taxon>Actinomycetota</taxon>
        <taxon>Actinomycetes</taxon>
        <taxon>Mycobacteriales</taxon>
        <taxon>Nocardiaceae</taxon>
        <taxon>Rhodococcus</taxon>
    </lineage>
</organism>
<protein>
    <submittedName>
        <fullName evidence="1">Uncharacterized protein</fullName>
    </submittedName>
</protein>
<proteinExistence type="predicted"/>